<dbReference type="PROSITE" id="PS51192">
    <property type="entry name" value="HELICASE_ATP_BIND_1"/>
    <property type="match status" value="1"/>
</dbReference>
<dbReference type="PANTHER" id="PTHR47964">
    <property type="entry name" value="ATP-DEPENDENT DNA HELICASE HOMOLOG RECG, CHLOROPLASTIC"/>
    <property type="match status" value="1"/>
</dbReference>
<dbReference type="SMART" id="SM00487">
    <property type="entry name" value="DEXDc"/>
    <property type="match status" value="1"/>
</dbReference>
<feature type="domain" description="Helicase ATP-binding" evidence="8">
    <location>
        <begin position="286"/>
        <end position="450"/>
    </location>
</feature>
<dbReference type="GO" id="GO:0005524">
    <property type="term" value="F:ATP binding"/>
    <property type="evidence" value="ECO:0007669"/>
    <property type="project" value="UniProtKB-KW"/>
</dbReference>
<reference evidence="10 11" key="1">
    <citation type="journal article" date="2018" name="Syst. Appl. Microbiol.">
        <title>Corynebacterium heidelbergense sp. nov., isolated from the preen glands of Egyptian geese (Alopochen aegyptiacus).</title>
        <authorList>
            <person name="Braun M.S."/>
            <person name="Wang E."/>
            <person name="Zimmermann S."/>
            <person name="Wink M."/>
        </authorList>
    </citation>
    <scope>NUCLEOTIDE SEQUENCE [LARGE SCALE GENOMIC DNA]</scope>
    <source>
        <strain evidence="10 11">DSM 104638</strain>
    </source>
</reference>
<evidence type="ECO:0000313" key="10">
    <source>
        <dbReference type="EMBL" id="RAV33811.1"/>
    </source>
</evidence>
<evidence type="ECO:0000256" key="6">
    <source>
        <dbReference type="ARBA" id="ARBA00023125"/>
    </source>
</evidence>
<dbReference type="CDD" id="cd04488">
    <property type="entry name" value="RecG_wedge_OBF"/>
    <property type="match status" value="1"/>
</dbReference>
<dbReference type="PROSITE" id="PS51194">
    <property type="entry name" value="HELICASE_CTER"/>
    <property type="match status" value="1"/>
</dbReference>
<sequence>MKTVTDAVLNFPATYIRTGSTRSLAILAEGEKYTCVAKILHAEEWTNPSPRGPRKLLRFSFTDGALHMTSAIFGNVKAHKQVLTPGSIVMLYGKVALYRDQWQLKNPSYVTVEMGPDGEFGAFGPLRTIVDIAGSYSGAQKLLSRPFLPGYPRRAGTSTAELIGVMDRVLRAMREPKEVLPRPTEGRAAPAWPVGPTGEPLIDFARALREIHQPPDEGPEAATARLKFNEALELQLVMALRRVDAAKRTAVPIPVGGGTHTRTLREGLPYALTPGQRDALEHIETALDSTDPASLMLQGEVGSGKTIVALLAMTSAVDAGFQCAFIAPTEVLAVQHARTLTSLLEGTGVKVTLLTGSQRAGERKAALLDLVSGESDIVVGTHALIQEHVVFYRLGLVVVDEQHRFGVHQRDKLRQDAPEDRTPHILVMTATPIPRTVAMTMFGDLTHIRLTGVPQGRGQIGTAVVHGDRPRWVERMWQRVVEEVRAGHQAYVVVPRIEGHHGVLAWAEQLAEGPLAGCRIGVMHGRLPTEEKEEVMRAFVAGEISVLVATTVIEVGVDVPNASMMVIIDADSLGVSQLHQLRGRVGRGSADSWCLLYTNAEPESKGLQRLAAVAGTQDGFELAELDLRQRTEGDVLGQDQSGARYRRARLLDLAEDEDIVREARRYAEELVEYDESLARALVVNIELAEQDYIERS</sequence>
<keyword evidence="3" id="KW-0378">Hydrolase</keyword>
<dbReference type="GO" id="GO:0003677">
    <property type="term" value="F:DNA binding"/>
    <property type="evidence" value="ECO:0007669"/>
    <property type="project" value="UniProtKB-KW"/>
</dbReference>
<dbReference type="InterPro" id="IPR011545">
    <property type="entry name" value="DEAD/DEAH_box_helicase_dom"/>
</dbReference>
<name>A0A364VB21_9CORY</name>
<evidence type="ECO:0000256" key="7">
    <source>
        <dbReference type="ARBA" id="ARBA00023204"/>
    </source>
</evidence>
<evidence type="ECO:0000256" key="5">
    <source>
        <dbReference type="ARBA" id="ARBA00022840"/>
    </source>
</evidence>
<dbReference type="InterPro" id="IPR047112">
    <property type="entry name" value="RecG/Mfd"/>
</dbReference>
<accession>A0A364VB21</accession>
<organism evidence="10 11">
    <name type="scientific">Corynebacterium heidelbergense</name>
    <dbReference type="NCBI Taxonomy" id="2055947"/>
    <lineage>
        <taxon>Bacteria</taxon>
        <taxon>Bacillati</taxon>
        <taxon>Actinomycetota</taxon>
        <taxon>Actinomycetes</taxon>
        <taxon>Mycobacteriales</taxon>
        <taxon>Corynebacteriaceae</taxon>
        <taxon>Corynebacterium</taxon>
    </lineage>
</organism>
<evidence type="ECO:0000313" key="11">
    <source>
        <dbReference type="Proteomes" id="UP000251047"/>
    </source>
</evidence>
<dbReference type="SUPFAM" id="SSF52540">
    <property type="entry name" value="P-loop containing nucleoside triphosphate hydrolases"/>
    <property type="match status" value="1"/>
</dbReference>
<dbReference type="Pfam" id="PF00270">
    <property type="entry name" value="DEAD"/>
    <property type="match status" value="1"/>
</dbReference>
<dbReference type="InterPro" id="IPR045562">
    <property type="entry name" value="RecG_dom3_C"/>
</dbReference>
<dbReference type="InterPro" id="IPR027417">
    <property type="entry name" value="P-loop_NTPase"/>
</dbReference>
<keyword evidence="5" id="KW-0067">ATP-binding</keyword>
<dbReference type="Proteomes" id="UP000251047">
    <property type="component" value="Unassembled WGS sequence"/>
</dbReference>
<gene>
    <name evidence="10" type="ORF">CWC39_06500</name>
</gene>
<dbReference type="OrthoDB" id="9804325at2"/>
<keyword evidence="4 10" id="KW-0347">Helicase</keyword>
<keyword evidence="2" id="KW-0227">DNA damage</keyword>
<keyword evidence="6" id="KW-0238">DNA-binding</keyword>
<evidence type="ECO:0000259" key="9">
    <source>
        <dbReference type="PROSITE" id="PS51194"/>
    </source>
</evidence>
<dbReference type="InterPro" id="IPR012340">
    <property type="entry name" value="NA-bd_OB-fold"/>
</dbReference>
<dbReference type="Gene3D" id="2.40.50.140">
    <property type="entry name" value="Nucleic acid-binding proteins"/>
    <property type="match status" value="1"/>
</dbReference>
<evidence type="ECO:0000256" key="2">
    <source>
        <dbReference type="ARBA" id="ARBA00022763"/>
    </source>
</evidence>
<proteinExistence type="predicted"/>
<dbReference type="Pfam" id="PF19833">
    <property type="entry name" value="RecG_dom3_C"/>
    <property type="match status" value="1"/>
</dbReference>
<evidence type="ECO:0000256" key="3">
    <source>
        <dbReference type="ARBA" id="ARBA00022801"/>
    </source>
</evidence>
<dbReference type="PANTHER" id="PTHR47964:SF1">
    <property type="entry name" value="ATP-DEPENDENT DNA HELICASE HOMOLOG RECG, CHLOROPLASTIC"/>
    <property type="match status" value="1"/>
</dbReference>
<dbReference type="GO" id="GO:0003678">
    <property type="term" value="F:DNA helicase activity"/>
    <property type="evidence" value="ECO:0007669"/>
    <property type="project" value="TreeGrafter"/>
</dbReference>
<keyword evidence="7" id="KW-0234">DNA repair</keyword>
<evidence type="ECO:0000256" key="1">
    <source>
        <dbReference type="ARBA" id="ARBA00022741"/>
    </source>
</evidence>
<dbReference type="GO" id="GO:0016787">
    <property type="term" value="F:hydrolase activity"/>
    <property type="evidence" value="ECO:0007669"/>
    <property type="project" value="UniProtKB-KW"/>
</dbReference>
<dbReference type="SMART" id="SM00490">
    <property type="entry name" value="HELICc"/>
    <property type="match status" value="1"/>
</dbReference>
<dbReference type="GO" id="GO:0006281">
    <property type="term" value="P:DNA repair"/>
    <property type="evidence" value="ECO:0007669"/>
    <property type="project" value="UniProtKB-KW"/>
</dbReference>
<dbReference type="EMBL" id="PHQP01000045">
    <property type="protein sequence ID" value="RAV33811.1"/>
    <property type="molecule type" value="Genomic_DNA"/>
</dbReference>
<feature type="domain" description="Helicase C-terminal" evidence="9">
    <location>
        <begin position="476"/>
        <end position="628"/>
    </location>
</feature>
<protein>
    <submittedName>
        <fullName evidence="10">ATP-dependent DNA helicase RecG</fullName>
    </submittedName>
</protein>
<dbReference type="InterPro" id="IPR001650">
    <property type="entry name" value="Helicase_C-like"/>
</dbReference>
<comment type="caution">
    <text evidence="10">The sequence shown here is derived from an EMBL/GenBank/DDBJ whole genome shotgun (WGS) entry which is preliminary data.</text>
</comment>
<dbReference type="Pfam" id="PF00271">
    <property type="entry name" value="Helicase_C"/>
    <property type="match status" value="1"/>
</dbReference>
<keyword evidence="1" id="KW-0547">Nucleotide-binding</keyword>
<dbReference type="SUPFAM" id="SSF50249">
    <property type="entry name" value="Nucleic acid-binding proteins"/>
    <property type="match status" value="1"/>
</dbReference>
<dbReference type="Gene3D" id="3.40.50.300">
    <property type="entry name" value="P-loop containing nucleotide triphosphate hydrolases"/>
    <property type="match status" value="2"/>
</dbReference>
<dbReference type="InterPro" id="IPR014001">
    <property type="entry name" value="Helicase_ATP-bd"/>
</dbReference>
<dbReference type="AlphaFoldDB" id="A0A364VB21"/>
<evidence type="ECO:0000259" key="8">
    <source>
        <dbReference type="PROSITE" id="PS51192"/>
    </source>
</evidence>
<evidence type="ECO:0000256" key="4">
    <source>
        <dbReference type="ARBA" id="ARBA00022806"/>
    </source>
</evidence>